<dbReference type="Pfam" id="PF13246">
    <property type="entry name" value="Cation_ATPase"/>
    <property type="match status" value="1"/>
</dbReference>
<dbReference type="SFLD" id="SFLDF00027">
    <property type="entry name" value="p-type_atpase"/>
    <property type="match status" value="1"/>
</dbReference>
<keyword evidence="4 10" id="KW-0812">Transmembrane</keyword>
<feature type="transmembrane region" description="Helical" evidence="10">
    <location>
        <begin position="58"/>
        <end position="79"/>
    </location>
</feature>
<keyword evidence="5" id="KW-0547">Nucleotide-binding</keyword>
<dbReference type="Proteomes" id="UP001210120">
    <property type="component" value="Chromosome"/>
</dbReference>
<evidence type="ECO:0000313" key="12">
    <source>
        <dbReference type="EMBL" id="WBL31447.1"/>
    </source>
</evidence>
<evidence type="ECO:0000256" key="2">
    <source>
        <dbReference type="ARBA" id="ARBA00005675"/>
    </source>
</evidence>
<dbReference type="Pfam" id="PF00689">
    <property type="entry name" value="Cation_ATPase_C"/>
    <property type="match status" value="1"/>
</dbReference>
<dbReference type="Gene3D" id="3.40.1110.10">
    <property type="entry name" value="Calcium-transporting ATPase, cytoplasmic domain N"/>
    <property type="match status" value="1"/>
</dbReference>
<evidence type="ECO:0000256" key="7">
    <source>
        <dbReference type="ARBA" id="ARBA00022967"/>
    </source>
</evidence>
<dbReference type="InterPro" id="IPR001757">
    <property type="entry name" value="P_typ_ATPase"/>
</dbReference>
<dbReference type="InterPro" id="IPR008250">
    <property type="entry name" value="ATPase_P-typ_transduc_dom_A_sf"/>
</dbReference>
<feature type="transmembrane region" description="Helical" evidence="10">
    <location>
        <begin position="904"/>
        <end position="928"/>
    </location>
</feature>
<feature type="transmembrane region" description="Helical" evidence="10">
    <location>
        <begin position="85"/>
        <end position="102"/>
    </location>
</feature>
<dbReference type="InterPro" id="IPR044492">
    <property type="entry name" value="P_typ_ATPase_HD_dom"/>
</dbReference>
<feature type="transmembrane region" description="Helical" evidence="10">
    <location>
        <begin position="715"/>
        <end position="738"/>
    </location>
</feature>
<gene>
    <name evidence="12" type="ORF">O7R10_00035</name>
</gene>
<dbReference type="EMBL" id="CP115156">
    <property type="protein sequence ID" value="WBL31447.1"/>
    <property type="molecule type" value="Genomic_DNA"/>
</dbReference>
<protein>
    <submittedName>
        <fullName evidence="12">Cation-transporting P-type ATPase</fullName>
    </submittedName>
</protein>
<keyword evidence="6" id="KW-0067">ATP-binding</keyword>
<dbReference type="InterPro" id="IPR018303">
    <property type="entry name" value="ATPase_P-typ_P_site"/>
</dbReference>
<keyword evidence="7" id="KW-1278">Translocase</keyword>
<evidence type="ECO:0000256" key="3">
    <source>
        <dbReference type="ARBA" id="ARBA00022475"/>
    </source>
</evidence>
<dbReference type="Pfam" id="PF00690">
    <property type="entry name" value="Cation_ATPase_N"/>
    <property type="match status" value="1"/>
</dbReference>
<proteinExistence type="inferred from homology"/>
<dbReference type="Gene3D" id="2.70.150.10">
    <property type="entry name" value="Calcium-transporting ATPase, cytoplasmic transduction domain A"/>
    <property type="match status" value="1"/>
</dbReference>
<dbReference type="InterPro" id="IPR023298">
    <property type="entry name" value="ATPase_P-typ_TM_dom_sf"/>
</dbReference>
<comment type="similarity">
    <text evidence="2">Belongs to the cation transport ATPase (P-type) (TC 3.A.3) family. Type IIA subfamily.</text>
</comment>
<dbReference type="InterPro" id="IPR036412">
    <property type="entry name" value="HAD-like_sf"/>
</dbReference>
<feature type="transmembrane region" description="Helical" evidence="10">
    <location>
        <begin position="872"/>
        <end position="892"/>
    </location>
</feature>
<comment type="subcellular location">
    <subcellularLocation>
        <location evidence="1">Cell membrane</location>
        <topology evidence="1">Multi-pass membrane protein</topology>
    </subcellularLocation>
</comment>
<evidence type="ECO:0000259" key="11">
    <source>
        <dbReference type="SMART" id="SM00831"/>
    </source>
</evidence>
<organism evidence="12 13">
    <name type="scientific">Candidatus Phytoplasma sacchari</name>
    <dbReference type="NCBI Taxonomy" id="2609813"/>
    <lineage>
        <taxon>Bacteria</taxon>
        <taxon>Bacillati</taxon>
        <taxon>Mycoplasmatota</taxon>
        <taxon>Mollicutes</taxon>
        <taxon>Acholeplasmatales</taxon>
        <taxon>Acholeplasmataceae</taxon>
        <taxon>Candidatus Phytoplasma</taxon>
        <taxon>16SrXI (Rice yellow dwarf group)</taxon>
    </lineage>
</organism>
<dbReference type="SUPFAM" id="SSF81660">
    <property type="entry name" value="Metal cation-transporting ATPase, ATP-binding domain N"/>
    <property type="match status" value="1"/>
</dbReference>
<dbReference type="PROSITE" id="PS00154">
    <property type="entry name" value="ATPASE_E1_E2"/>
    <property type="match status" value="1"/>
</dbReference>
<evidence type="ECO:0000256" key="6">
    <source>
        <dbReference type="ARBA" id="ARBA00022840"/>
    </source>
</evidence>
<accession>A0ABY7M302</accession>
<dbReference type="InterPro" id="IPR059000">
    <property type="entry name" value="ATPase_P-type_domA"/>
</dbReference>
<sequence>MNKKKEIFKISSLSSEEVFKYLNSDSKGLSYNEVKKRQIIHGFNIIKKNQDNSIIKKFIKQFTSIFAILLWLSGFLAIFIKEYPIGISIILVVIVNGIFSFFQERKADKILSSLNDMIPKNIQVYREDKIEVINATDLTIGDLIFLEIGTTIPADARLVEANNFFVDNSMLSGESIPLNRNAEANKEKKQVISEIPNLVYAGTTVSHGSAKAVVYSVGENTQIGEVSFLAHNIDKGVNTLEKKINSFTKSISIIASSLSLFVFFICFWSYSAGIDYFSFNVVLKDILKPSIIAALGMLVANIPEGLLPTINLSLAIGSQRMAKQKALIKKLFSVETLNSVTVICTDKTGTLTENQLTCRKILFPGGYVDITGNGFQKDGSFINYNPINDNEVLNKLFIASILCSEANLVDNSSQNNEYKIIGNPTEGSILIAASKYGLDIKKIRNNFLIKNIDPFSSETKKMSVYVQNISQKKYYNLNSNYLFVKGAPNVLLNKCHKQYKEQKVCFFSSEEKKFFMEENEKLSHQGYRILAITYKNTDKMNDNEDNMIFLGFFVHYDPPKIEVRDSVELLLKAGLKITVITGDYGPTAISIGKQVGIINDKFLNINGTEIEEMEQIELQNILKTNIPIFFSRTTPKHKLRIVEAYRSNKEIVGVIGDGVNDILAFKAAHIGISMGKTGKDVARSSSDMILLDDNFSTIPKAVLEARGIYSNIKKFMFYVLSSNIPQLFPIIFMAFFHIPLYLNVMQILAIDLITDLLPAIALGAEEPEYNLLEQKPIKEKDNLLDSKLLRRSYGFLGLIEGILALFFFLFYGGMEFLNKNVSLKEISFDKNFLFASTMAFGSVIFSQIGNVFACRSEKLYFWQTWNKKNKLLYIGVLIELILFILISQKITFLNNFFGTVQIEFHHYIILISCTIIMLFSDTIFKFFVNRKKV</sequence>
<reference evidence="12" key="1">
    <citation type="submission" date="2022-12" db="EMBL/GenBank/DDBJ databases">
        <title>Genomic Characterization of Candidatus Phytoplasma sacchari in China.</title>
        <authorList>
            <person name="Zhang R.-Y."/>
        </authorList>
    </citation>
    <scope>NUCLEOTIDE SEQUENCE [LARGE SCALE GENOMIC DNA]</scope>
    <source>
        <strain evidence="12">SCWL1</strain>
    </source>
</reference>
<keyword evidence="8 10" id="KW-1133">Transmembrane helix</keyword>
<dbReference type="InterPro" id="IPR023299">
    <property type="entry name" value="ATPase_P-typ_cyto_dom_N"/>
</dbReference>
<dbReference type="SUPFAM" id="SSF56784">
    <property type="entry name" value="HAD-like"/>
    <property type="match status" value="1"/>
</dbReference>
<dbReference type="InterPro" id="IPR006068">
    <property type="entry name" value="ATPase_P-typ_cation-transptr_C"/>
</dbReference>
<dbReference type="Gene3D" id="3.40.50.1000">
    <property type="entry name" value="HAD superfamily/HAD-like"/>
    <property type="match status" value="1"/>
</dbReference>
<feature type="transmembrane region" description="Helical" evidence="10">
    <location>
        <begin position="832"/>
        <end position="852"/>
    </location>
</feature>
<name>A0ABY7M302_9MOLU</name>
<dbReference type="PRINTS" id="PR00121">
    <property type="entry name" value="NAKATPASE"/>
</dbReference>
<dbReference type="PRINTS" id="PR00119">
    <property type="entry name" value="CATATPASE"/>
</dbReference>
<dbReference type="InterPro" id="IPR050510">
    <property type="entry name" value="Cation_transp_ATPase_P-type"/>
</dbReference>
<evidence type="ECO:0000256" key="5">
    <source>
        <dbReference type="ARBA" id="ARBA00022741"/>
    </source>
</evidence>
<dbReference type="InterPro" id="IPR023214">
    <property type="entry name" value="HAD_sf"/>
</dbReference>
<dbReference type="NCBIfam" id="TIGR01494">
    <property type="entry name" value="ATPase_P-type"/>
    <property type="match status" value="1"/>
</dbReference>
<keyword evidence="3" id="KW-1003">Cell membrane</keyword>
<evidence type="ECO:0000256" key="10">
    <source>
        <dbReference type="SAM" id="Phobius"/>
    </source>
</evidence>
<dbReference type="SMART" id="SM00831">
    <property type="entry name" value="Cation_ATPase_N"/>
    <property type="match status" value="1"/>
</dbReference>
<dbReference type="Gene3D" id="1.20.1110.10">
    <property type="entry name" value="Calcium-transporting ATPase, transmembrane domain"/>
    <property type="match status" value="1"/>
</dbReference>
<dbReference type="SUPFAM" id="SSF81665">
    <property type="entry name" value="Calcium ATPase, transmembrane domain M"/>
    <property type="match status" value="1"/>
</dbReference>
<dbReference type="Pfam" id="PF00122">
    <property type="entry name" value="E1-E2_ATPase"/>
    <property type="match status" value="1"/>
</dbReference>
<evidence type="ECO:0000256" key="1">
    <source>
        <dbReference type="ARBA" id="ARBA00004651"/>
    </source>
</evidence>
<keyword evidence="13" id="KW-1185">Reference proteome</keyword>
<dbReference type="InterPro" id="IPR004014">
    <property type="entry name" value="ATPase_P-typ_cation-transptr_N"/>
</dbReference>
<evidence type="ECO:0000256" key="9">
    <source>
        <dbReference type="ARBA" id="ARBA00023136"/>
    </source>
</evidence>
<evidence type="ECO:0000256" key="8">
    <source>
        <dbReference type="ARBA" id="ARBA00022989"/>
    </source>
</evidence>
<evidence type="ECO:0000256" key="4">
    <source>
        <dbReference type="ARBA" id="ARBA00022692"/>
    </source>
</evidence>
<dbReference type="SFLD" id="SFLDG00002">
    <property type="entry name" value="C1.7:_P-type_atpase_like"/>
    <property type="match status" value="1"/>
</dbReference>
<dbReference type="SFLD" id="SFLDS00003">
    <property type="entry name" value="Haloacid_Dehalogenase"/>
    <property type="match status" value="1"/>
</dbReference>
<dbReference type="SUPFAM" id="SSF81653">
    <property type="entry name" value="Calcium ATPase, transduction domain A"/>
    <property type="match status" value="1"/>
</dbReference>
<dbReference type="PANTHER" id="PTHR43294:SF21">
    <property type="entry name" value="CATION TRANSPORTING ATPASE"/>
    <property type="match status" value="1"/>
</dbReference>
<feature type="transmembrane region" description="Helical" evidence="10">
    <location>
        <begin position="793"/>
        <end position="812"/>
    </location>
</feature>
<dbReference type="PANTHER" id="PTHR43294">
    <property type="entry name" value="SODIUM/POTASSIUM-TRANSPORTING ATPASE SUBUNIT ALPHA"/>
    <property type="match status" value="1"/>
</dbReference>
<feature type="domain" description="Cation-transporting P-type ATPase N-terminal" evidence="11">
    <location>
        <begin position="9"/>
        <end position="82"/>
    </location>
</feature>
<keyword evidence="9 10" id="KW-0472">Membrane</keyword>
<evidence type="ECO:0000313" key="13">
    <source>
        <dbReference type="Proteomes" id="UP001210120"/>
    </source>
</evidence>
<feature type="transmembrane region" description="Helical" evidence="10">
    <location>
        <begin position="251"/>
        <end position="271"/>
    </location>
</feature>